<organism evidence="2 3">
    <name type="scientific">Hyphobacterium vulgare</name>
    <dbReference type="NCBI Taxonomy" id="1736751"/>
    <lineage>
        <taxon>Bacteria</taxon>
        <taxon>Pseudomonadati</taxon>
        <taxon>Pseudomonadota</taxon>
        <taxon>Alphaproteobacteria</taxon>
        <taxon>Maricaulales</taxon>
        <taxon>Maricaulaceae</taxon>
        <taxon>Hyphobacterium</taxon>
    </lineage>
</organism>
<sequence length="261" mass="29328">MLVLLSPAKRLDFEPSAHALDLTRPALIDRTADLSKATAKLSKRKIKTMMELSDDLAELNWQRFQAFDSEAKDGKAAALAFAGEVYRGLNAEGLSDTDLKWAQDHLRILSGMYGVLRPLDAIQPYRLEMGRKIKTKKGESLYDFWGSDIAEQLNDALKGQKSRTIVNLASNEYFKAVDRKALDADIVDVDFKEEKDGKARILFMFAKVARGLMARWIIENRITDPAQLKDFNAEGYRFDEAASAGGRLTFVRPQPPKKRAA</sequence>
<evidence type="ECO:0000256" key="1">
    <source>
        <dbReference type="HAMAP-Rule" id="MF_00652"/>
    </source>
</evidence>
<dbReference type="HAMAP" id="MF_00652">
    <property type="entry name" value="UPF0246"/>
    <property type="match status" value="1"/>
</dbReference>
<accession>A0ABV6ZV49</accession>
<dbReference type="InterPro" id="IPR005583">
    <property type="entry name" value="YaaA"/>
</dbReference>
<evidence type="ECO:0000313" key="2">
    <source>
        <dbReference type="EMBL" id="MFC2925258.1"/>
    </source>
</evidence>
<gene>
    <name evidence="2" type="primary">yaaA</name>
    <name evidence="2" type="ORF">ACFOOR_03980</name>
</gene>
<name>A0ABV6ZV49_9PROT</name>
<protein>
    <recommendedName>
        <fullName evidence="1">UPF0246 protein ACFOOR_03980</fullName>
    </recommendedName>
</protein>
<dbReference type="Proteomes" id="UP001595379">
    <property type="component" value="Unassembled WGS sequence"/>
</dbReference>
<dbReference type="Pfam" id="PF03883">
    <property type="entry name" value="H2O2_YaaD"/>
    <property type="match status" value="1"/>
</dbReference>
<evidence type="ECO:0000313" key="3">
    <source>
        <dbReference type="Proteomes" id="UP001595379"/>
    </source>
</evidence>
<dbReference type="NCBIfam" id="NF002542">
    <property type="entry name" value="PRK02101.1-3"/>
    <property type="match status" value="1"/>
</dbReference>
<comment type="caution">
    <text evidence="2">The sequence shown here is derived from an EMBL/GenBank/DDBJ whole genome shotgun (WGS) entry which is preliminary data.</text>
</comment>
<comment type="similarity">
    <text evidence="1">Belongs to the UPF0246 family.</text>
</comment>
<keyword evidence="3" id="KW-1185">Reference proteome</keyword>
<dbReference type="PANTHER" id="PTHR30283:SF4">
    <property type="entry name" value="PEROXIDE STRESS RESISTANCE PROTEIN YAAA"/>
    <property type="match status" value="1"/>
</dbReference>
<reference evidence="3" key="1">
    <citation type="journal article" date="2019" name="Int. J. Syst. Evol. Microbiol.">
        <title>The Global Catalogue of Microorganisms (GCM) 10K type strain sequencing project: providing services to taxonomists for standard genome sequencing and annotation.</title>
        <authorList>
            <consortium name="The Broad Institute Genomics Platform"/>
            <consortium name="The Broad Institute Genome Sequencing Center for Infectious Disease"/>
            <person name="Wu L."/>
            <person name="Ma J."/>
        </authorList>
    </citation>
    <scope>NUCLEOTIDE SEQUENCE [LARGE SCALE GENOMIC DNA]</scope>
    <source>
        <strain evidence="3">KCTC 52487</strain>
    </source>
</reference>
<dbReference type="RefSeq" id="WP_343164135.1">
    <property type="nucleotide sequence ID" value="NZ_JBHRSV010000001.1"/>
</dbReference>
<dbReference type="EMBL" id="JBHRSV010000001">
    <property type="protein sequence ID" value="MFC2925258.1"/>
    <property type="molecule type" value="Genomic_DNA"/>
</dbReference>
<proteinExistence type="inferred from homology"/>
<dbReference type="PANTHER" id="PTHR30283">
    <property type="entry name" value="PEROXIDE STRESS RESPONSE PROTEIN YAAA"/>
    <property type="match status" value="1"/>
</dbReference>